<dbReference type="InterPro" id="IPR012334">
    <property type="entry name" value="Pectin_lyas_fold"/>
</dbReference>
<reference evidence="2 3" key="1">
    <citation type="submission" date="2020-07" db="EMBL/GenBank/DDBJ databases">
        <authorList>
            <person name="Feng X."/>
        </authorList>
    </citation>
    <scope>NUCLEOTIDE SEQUENCE [LARGE SCALE GENOMIC DNA]</scope>
    <source>
        <strain evidence="2 3">JCM14086</strain>
    </source>
</reference>
<evidence type="ECO:0000256" key="1">
    <source>
        <dbReference type="SAM" id="MobiDB-lite"/>
    </source>
</evidence>
<name>A0A7X1E5N3_9BACT</name>
<gene>
    <name evidence="2" type="ORF">H5P30_18790</name>
</gene>
<dbReference type="RefSeq" id="WP_354587772.1">
    <property type="nucleotide sequence ID" value="NZ_JBEPNX010000001.1"/>
</dbReference>
<dbReference type="AlphaFoldDB" id="A0A7X1E5N3"/>
<accession>A0A7X1E5N3</accession>
<dbReference type="Gene3D" id="2.160.20.10">
    <property type="entry name" value="Single-stranded right-handed beta-helix, Pectin lyase-like"/>
    <property type="match status" value="2"/>
</dbReference>
<protein>
    <submittedName>
        <fullName evidence="2">Right-handed parallel beta-helix repeat-containing protein</fullName>
    </submittedName>
</protein>
<dbReference type="InterPro" id="IPR011050">
    <property type="entry name" value="Pectin_lyase_fold/virulence"/>
</dbReference>
<dbReference type="Proteomes" id="UP000525652">
    <property type="component" value="Unassembled WGS sequence"/>
</dbReference>
<feature type="region of interest" description="Disordered" evidence="1">
    <location>
        <begin position="320"/>
        <end position="351"/>
    </location>
</feature>
<dbReference type="EMBL" id="JACHVA010000134">
    <property type="protein sequence ID" value="MBC2603830.1"/>
    <property type="molecule type" value="Genomic_DNA"/>
</dbReference>
<keyword evidence="3" id="KW-1185">Reference proteome</keyword>
<sequence>MLSPGNDDERLNFGVPLVFILSSSEEESEASSSAAGRVLEVDRRGGAEFASLREAAKASGPGDVIRIAPGSGPYREVLEITNSGRAGAPIVVEGNGELVTGFEPLEGFRKSGDAYVCDLPVEFPFVLTHKGERVAQDAETKQFGELAKLSEDQRQLQLLPGVSPESWEISTRTYVVKVWNVSHHIYRDLRASGAQNDAFNLHGVGEHLVFENVEGFHSLDEGFSAHDDISCEVHGGEFYGNDNGLVNIADSKMVASNLEIRGNLGWGLYLLDCEAVLDDVLVEENGLAQIMVANSVVEWNHVTAVMPSWNDRRWVTYNESSGKEPAKAPLVTDRRSQVSGTLPKLVGGSDE</sequence>
<organism evidence="2 3">
    <name type="scientific">Puniceicoccus vermicola</name>
    <dbReference type="NCBI Taxonomy" id="388746"/>
    <lineage>
        <taxon>Bacteria</taxon>
        <taxon>Pseudomonadati</taxon>
        <taxon>Verrucomicrobiota</taxon>
        <taxon>Opitutia</taxon>
        <taxon>Puniceicoccales</taxon>
        <taxon>Puniceicoccaceae</taxon>
        <taxon>Puniceicoccus</taxon>
    </lineage>
</organism>
<evidence type="ECO:0000313" key="3">
    <source>
        <dbReference type="Proteomes" id="UP000525652"/>
    </source>
</evidence>
<evidence type="ECO:0000313" key="2">
    <source>
        <dbReference type="EMBL" id="MBC2603830.1"/>
    </source>
</evidence>
<dbReference type="SUPFAM" id="SSF51126">
    <property type="entry name" value="Pectin lyase-like"/>
    <property type="match status" value="1"/>
</dbReference>
<proteinExistence type="predicted"/>
<feature type="compositionally biased region" description="Basic and acidic residues" evidence="1">
    <location>
        <begin position="321"/>
        <end position="336"/>
    </location>
</feature>
<comment type="caution">
    <text evidence="2">The sequence shown here is derived from an EMBL/GenBank/DDBJ whole genome shotgun (WGS) entry which is preliminary data.</text>
</comment>